<dbReference type="PANTHER" id="PTHR37816">
    <property type="entry name" value="YALI0E33011P"/>
    <property type="match status" value="1"/>
</dbReference>
<dbReference type="OrthoDB" id="1201990at2"/>
<dbReference type="SUPFAM" id="SSF52540">
    <property type="entry name" value="P-loop containing nucleoside triphosphate hydrolases"/>
    <property type="match status" value="1"/>
</dbReference>
<evidence type="ECO:0000313" key="1">
    <source>
        <dbReference type="EMBL" id="PSL40466.1"/>
    </source>
</evidence>
<organism evidence="1 2">
    <name type="scientific">Planomicrobium soli</name>
    <dbReference type="NCBI Taxonomy" id="1176648"/>
    <lineage>
        <taxon>Bacteria</taxon>
        <taxon>Bacillati</taxon>
        <taxon>Bacillota</taxon>
        <taxon>Bacilli</taxon>
        <taxon>Bacillales</taxon>
        <taxon>Caryophanaceae</taxon>
        <taxon>Planomicrobium</taxon>
    </lineage>
</organism>
<proteinExistence type="predicted"/>
<sequence length="174" mass="19861">MEKIVVMGVSAGVGKSTFAAKLGKKLSLPVYHLDSYYWKPGWVEAAPEEFKVNQETIVQTDKWIIDGNYTATAGVRLKEADTLIYLELPLPVCLYRVLKRWLINIGRTRPDLAEGCPEKMDWAFLKFIVTTYSARKVKMRERMKAFQNVRPGNTVIFLTSKKQIADFLKDVAKV</sequence>
<reference evidence="1 2" key="1">
    <citation type="submission" date="2018-03" db="EMBL/GenBank/DDBJ databases">
        <title>Genomic Encyclopedia of Type Strains, Phase III (KMG-III): the genomes of soil and plant-associated and newly described type strains.</title>
        <authorList>
            <person name="Whitman W."/>
        </authorList>
    </citation>
    <scope>NUCLEOTIDE SEQUENCE [LARGE SCALE GENOMIC DNA]</scope>
    <source>
        <strain evidence="1 2">CGMCC 1.12259</strain>
    </source>
</reference>
<dbReference type="InterPro" id="IPR052922">
    <property type="entry name" value="Cytidylate_Kinase-2"/>
</dbReference>
<keyword evidence="1" id="KW-0808">Transferase</keyword>
<dbReference type="PANTHER" id="PTHR37816:SF3">
    <property type="entry name" value="MODULATES DNA TOPOLOGY"/>
    <property type="match status" value="1"/>
</dbReference>
<dbReference type="Gene3D" id="3.40.50.300">
    <property type="entry name" value="P-loop containing nucleotide triphosphate hydrolases"/>
    <property type="match status" value="1"/>
</dbReference>
<dbReference type="EMBL" id="PYAT01000005">
    <property type="protein sequence ID" value="PSL40466.1"/>
    <property type="molecule type" value="Genomic_DNA"/>
</dbReference>
<dbReference type="AlphaFoldDB" id="A0A2P8H2M5"/>
<dbReference type="InterPro" id="IPR027417">
    <property type="entry name" value="P-loop_NTPase"/>
</dbReference>
<accession>A0A2P8H2M5</accession>
<dbReference type="GO" id="GO:0016301">
    <property type="term" value="F:kinase activity"/>
    <property type="evidence" value="ECO:0007669"/>
    <property type="project" value="UniProtKB-KW"/>
</dbReference>
<name>A0A2P8H2M5_9BACL</name>
<evidence type="ECO:0000313" key="2">
    <source>
        <dbReference type="Proteomes" id="UP000242682"/>
    </source>
</evidence>
<comment type="caution">
    <text evidence="1">The sequence shown here is derived from an EMBL/GenBank/DDBJ whole genome shotgun (WGS) entry which is preliminary data.</text>
</comment>
<protein>
    <submittedName>
        <fullName evidence="1">Adenylate kinase family enzyme</fullName>
    </submittedName>
</protein>
<keyword evidence="1" id="KW-0418">Kinase</keyword>
<gene>
    <name evidence="1" type="ORF">B0H99_105244</name>
</gene>
<dbReference type="RefSeq" id="WP_106533238.1">
    <property type="nucleotide sequence ID" value="NZ_PYAT01000005.1"/>
</dbReference>
<keyword evidence="2" id="KW-1185">Reference proteome</keyword>
<dbReference type="Proteomes" id="UP000242682">
    <property type="component" value="Unassembled WGS sequence"/>
</dbReference>